<protein>
    <submittedName>
        <fullName evidence="2">Uncharacterized protein</fullName>
    </submittedName>
</protein>
<evidence type="ECO:0000313" key="3">
    <source>
        <dbReference type="Proteomes" id="UP000235786"/>
    </source>
</evidence>
<feature type="region of interest" description="Disordered" evidence="1">
    <location>
        <begin position="259"/>
        <end position="291"/>
    </location>
</feature>
<gene>
    <name evidence="2" type="ORF">L207DRAFT_247020</name>
</gene>
<reference evidence="2 3" key="1">
    <citation type="submission" date="2016-04" db="EMBL/GenBank/DDBJ databases">
        <title>A degradative enzymes factory behind the ericoid mycorrhizal symbiosis.</title>
        <authorList>
            <consortium name="DOE Joint Genome Institute"/>
            <person name="Martino E."/>
            <person name="Morin E."/>
            <person name="Grelet G."/>
            <person name="Kuo A."/>
            <person name="Kohler A."/>
            <person name="Daghino S."/>
            <person name="Barry K."/>
            <person name="Choi C."/>
            <person name="Cichocki N."/>
            <person name="Clum A."/>
            <person name="Copeland A."/>
            <person name="Hainaut M."/>
            <person name="Haridas S."/>
            <person name="Labutti K."/>
            <person name="Lindquist E."/>
            <person name="Lipzen A."/>
            <person name="Khouja H.-R."/>
            <person name="Murat C."/>
            <person name="Ohm R."/>
            <person name="Olson A."/>
            <person name="Spatafora J."/>
            <person name="Veneault-Fourrey C."/>
            <person name="Henrissat B."/>
            <person name="Grigoriev I."/>
            <person name="Martin F."/>
            <person name="Perotto S."/>
        </authorList>
    </citation>
    <scope>NUCLEOTIDE SEQUENCE [LARGE SCALE GENOMIC DNA]</scope>
    <source>
        <strain evidence="2 3">F</strain>
    </source>
</reference>
<feature type="compositionally biased region" description="Low complexity" evidence="1">
    <location>
        <begin position="260"/>
        <end position="271"/>
    </location>
</feature>
<dbReference type="AlphaFoldDB" id="A0A2J6S2T9"/>
<evidence type="ECO:0000256" key="1">
    <source>
        <dbReference type="SAM" id="MobiDB-lite"/>
    </source>
</evidence>
<organism evidence="2 3">
    <name type="scientific">Hyaloscypha variabilis (strain UAMH 11265 / GT02V1 / F)</name>
    <name type="common">Meliniomyces variabilis</name>
    <dbReference type="NCBI Taxonomy" id="1149755"/>
    <lineage>
        <taxon>Eukaryota</taxon>
        <taxon>Fungi</taxon>
        <taxon>Dikarya</taxon>
        <taxon>Ascomycota</taxon>
        <taxon>Pezizomycotina</taxon>
        <taxon>Leotiomycetes</taxon>
        <taxon>Helotiales</taxon>
        <taxon>Hyaloscyphaceae</taxon>
        <taxon>Hyaloscypha</taxon>
        <taxon>Hyaloscypha variabilis</taxon>
    </lineage>
</organism>
<name>A0A2J6S2T9_HYAVF</name>
<sequence>MRSAATYCNDRHTSENFKVLHKSVYNLLLDVVFRFTPRAVDYTSAPLFCTLRAEPGSAFKKGMLEMANQSQDSPEQSFLFIYNCSHLSFLGTSGHFSILSANIGLFSSLLRYLKLQPLLQASNPLPQATPPKIPRPISIPLRVLTAFPFAHIPNTSSKNFRYSTCCLKLRPSSEFNVCSHGTLGKAIFSNSARLSSLPQTSGKRCFIHAEVTIFYQPYLRHLPQQPPFSSPRLRIPTETETEMPGVYLRPPILSHSLEISQSASPLSTASSAPPPRTPRPHSPPASTSPQT</sequence>
<accession>A0A2J6S2T9</accession>
<feature type="compositionally biased region" description="Pro residues" evidence="1">
    <location>
        <begin position="272"/>
        <end position="283"/>
    </location>
</feature>
<proteinExistence type="predicted"/>
<dbReference type="Proteomes" id="UP000235786">
    <property type="component" value="Unassembled WGS sequence"/>
</dbReference>
<dbReference type="EMBL" id="KZ613940">
    <property type="protein sequence ID" value="PMD45086.1"/>
    <property type="molecule type" value="Genomic_DNA"/>
</dbReference>
<keyword evidence="3" id="KW-1185">Reference proteome</keyword>
<evidence type="ECO:0000313" key="2">
    <source>
        <dbReference type="EMBL" id="PMD45086.1"/>
    </source>
</evidence>